<dbReference type="Proteomes" id="UP000234681">
    <property type="component" value="Chromosome 12"/>
</dbReference>
<proteinExistence type="predicted"/>
<protein>
    <submittedName>
        <fullName evidence="1">Fission 1 (Mitochondrial outer membrane) homolog (Yeast), isoform CRA_c</fullName>
    </submittedName>
</protein>
<accession>A6J063</accession>
<sequence>MEAVLNELVSVEDLKSCCPKVAKRSSGIMSSTWPWATTGSRNMKRL</sequence>
<evidence type="ECO:0000313" key="1">
    <source>
        <dbReference type="EMBL" id="EDM13302.1"/>
    </source>
</evidence>
<evidence type="ECO:0000313" key="3">
    <source>
        <dbReference type="RGD" id="1306668"/>
    </source>
</evidence>
<name>A6J063_RAT</name>
<dbReference type="AlphaFoldDB" id="A6J063"/>
<dbReference type="RGD" id="1306668">
    <property type="gene designation" value="Fis1"/>
</dbReference>
<gene>
    <name evidence="1 3" type="primary">Fis1</name>
    <name evidence="1" type="ORF">rCG_21628</name>
</gene>
<organism evidence="1 2">
    <name type="scientific">Rattus norvegicus</name>
    <name type="common">Rat</name>
    <dbReference type="NCBI Taxonomy" id="10116"/>
    <lineage>
        <taxon>Eukaryota</taxon>
        <taxon>Metazoa</taxon>
        <taxon>Chordata</taxon>
        <taxon>Craniata</taxon>
        <taxon>Vertebrata</taxon>
        <taxon>Euteleostomi</taxon>
        <taxon>Mammalia</taxon>
        <taxon>Eutheria</taxon>
        <taxon>Euarchontoglires</taxon>
        <taxon>Glires</taxon>
        <taxon>Rodentia</taxon>
        <taxon>Myomorpha</taxon>
        <taxon>Muroidea</taxon>
        <taxon>Muridae</taxon>
        <taxon>Murinae</taxon>
        <taxon>Rattus</taxon>
    </lineage>
</organism>
<reference evidence="1 2" key="1">
    <citation type="submission" date="2005-07" db="EMBL/GenBank/DDBJ databases">
        <authorList>
            <person name="Mural R.J."/>
            <person name="Li P.W."/>
            <person name="Adams M.D."/>
            <person name="Amanatides P.G."/>
            <person name="Baden-Tillson H."/>
            <person name="Barnstead M."/>
            <person name="Chin S.H."/>
            <person name="Dew I."/>
            <person name="Evans C.A."/>
            <person name="Ferriera S."/>
            <person name="Flanigan M."/>
            <person name="Fosler C."/>
            <person name="Glodek A."/>
            <person name="Gu Z."/>
            <person name="Holt R.A."/>
            <person name="Jennings D."/>
            <person name="Kraft C.L."/>
            <person name="Lu F."/>
            <person name="Nguyen T."/>
            <person name="Nusskern D.R."/>
            <person name="Pfannkoch C.M."/>
            <person name="Sitter C."/>
            <person name="Sutton G.G."/>
            <person name="Venter J.C."/>
            <person name="Wang Z."/>
            <person name="Woodage T."/>
            <person name="Zheng X.H."/>
            <person name="Zhong F."/>
        </authorList>
    </citation>
    <scope>NUCLEOTIDE SEQUENCE [LARGE SCALE GENOMIC DNA]</scope>
    <source>
        <strain>BN</strain>
        <strain evidence="2">Sprague-Dawley</strain>
    </source>
</reference>
<dbReference type="EMBL" id="CH473973">
    <property type="protein sequence ID" value="EDM13302.1"/>
    <property type="molecule type" value="Genomic_DNA"/>
</dbReference>
<evidence type="ECO:0000313" key="2">
    <source>
        <dbReference type="Proteomes" id="UP000234681"/>
    </source>
</evidence>